<protein>
    <submittedName>
        <fullName evidence="2">Uncharacterized protein</fullName>
    </submittedName>
</protein>
<evidence type="ECO:0000313" key="3">
    <source>
        <dbReference type="Proteomes" id="UP000765509"/>
    </source>
</evidence>
<dbReference type="Proteomes" id="UP000765509">
    <property type="component" value="Unassembled WGS sequence"/>
</dbReference>
<feature type="region of interest" description="Disordered" evidence="1">
    <location>
        <begin position="110"/>
        <end position="129"/>
    </location>
</feature>
<dbReference type="AlphaFoldDB" id="A0A9Q3BFZ3"/>
<sequence length="129" mass="14627">MVPSRALAVLPRALVVLPSAGDDFCSTDCFRLRRDGFLELLSFRGGLRRQDIARSLILSLLLRALSSWTDLFEDEETPPGCRLPSWETSSELLPPLRWRRGLSSREDWFEDEEATTADDRLASLELSSE</sequence>
<proteinExistence type="predicted"/>
<accession>A0A9Q3BFZ3</accession>
<gene>
    <name evidence="2" type="ORF">O181_004302</name>
</gene>
<keyword evidence="3" id="KW-1185">Reference proteome</keyword>
<dbReference type="EMBL" id="AVOT02000824">
    <property type="protein sequence ID" value="MBW0464587.1"/>
    <property type="molecule type" value="Genomic_DNA"/>
</dbReference>
<evidence type="ECO:0000313" key="2">
    <source>
        <dbReference type="EMBL" id="MBW0464587.1"/>
    </source>
</evidence>
<evidence type="ECO:0000256" key="1">
    <source>
        <dbReference type="SAM" id="MobiDB-lite"/>
    </source>
</evidence>
<comment type="caution">
    <text evidence="2">The sequence shown here is derived from an EMBL/GenBank/DDBJ whole genome shotgun (WGS) entry which is preliminary data.</text>
</comment>
<organism evidence="2 3">
    <name type="scientific">Austropuccinia psidii MF-1</name>
    <dbReference type="NCBI Taxonomy" id="1389203"/>
    <lineage>
        <taxon>Eukaryota</taxon>
        <taxon>Fungi</taxon>
        <taxon>Dikarya</taxon>
        <taxon>Basidiomycota</taxon>
        <taxon>Pucciniomycotina</taxon>
        <taxon>Pucciniomycetes</taxon>
        <taxon>Pucciniales</taxon>
        <taxon>Sphaerophragmiaceae</taxon>
        <taxon>Austropuccinia</taxon>
    </lineage>
</organism>
<name>A0A9Q3BFZ3_9BASI</name>
<reference evidence="2" key="1">
    <citation type="submission" date="2021-03" db="EMBL/GenBank/DDBJ databases">
        <title>Draft genome sequence of rust myrtle Austropuccinia psidii MF-1, a brazilian biotype.</title>
        <authorList>
            <person name="Quecine M.C."/>
            <person name="Pachon D.M.R."/>
            <person name="Bonatelli M.L."/>
            <person name="Correr F.H."/>
            <person name="Franceschini L.M."/>
            <person name="Leite T.F."/>
            <person name="Margarido G.R.A."/>
            <person name="Almeida C.A."/>
            <person name="Ferrarezi J.A."/>
            <person name="Labate C.A."/>
        </authorList>
    </citation>
    <scope>NUCLEOTIDE SEQUENCE</scope>
    <source>
        <strain evidence="2">MF-1</strain>
    </source>
</reference>